<dbReference type="GO" id="GO:0005549">
    <property type="term" value="F:odorant binding"/>
    <property type="evidence" value="ECO:0007669"/>
    <property type="project" value="InterPro"/>
</dbReference>
<sequence>MKVFVLLAVALVAYASADEAARERAKAIKKECKEQAGATDDDLKELKEKDELLSPVNKKLMACVFSKNKIMQNNKFSKEGSMEVARELMSGRPESETKLKIAEQIADNCAKEIGNVETTGDEMAKLIFNCLKKQAKEYRKAMATVPNQDISQSS</sequence>
<dbReference type="Proteomes" id="UP000504606">
    <property type="component" value="Unplaced"/>
</dbReference>
<organism evidence="2 3">
    <name type="scientific">Frankliniella occidentalis</name>
    <name type="common">Western flower thrips</name>
    <name type="synonym">Euthrips occidentalis</name>
    <dbReference type="NCBI Taxonomy" id="133901"/>
    <lineage>
        <taxon>Eukaryota</taxon>
        <taxon>Metazoa</taxon>
        <taxon>Ecdysozoa</taxon>
        <taxon>Arthropoda</taxon>
        <taxon>Hexapoda</taxon>
        <taxon>Insecta</taxon>
        <taxon>Pterygota</taxon>
        <taxon>Neoptera</taxon>
        <taxon>Paraneoptera</taxon>
        <taxon>Thysanoptera</taxon>
        <taxon>Terebrantia</taxon>
        <taxon>Thripoidea</taxon>
        <taxon>Thripidae</taxon>
        <taxon>Frankliniella</taxon>
    </lineage>
</organism>
<name>A0A6J1S6J8_FRAOC</name>
<dbReference type="CDD" id="cd23992">
    <property type="entry name" value="PBP_GOBP"/>
    <property type="match status" value="1"/>
</dbReference>
<dbReference type="InterPro" id="IPR036728">
    <property type="entry name" value="PBP_GOBP_sf"/>
</dbReference>
<reference evidence="3" key="1">
    <citation type="submission" date="2025-08" db="UniProtKB">
        <authorList>
            <consortium name="RefSeq"/>
        </authorList>
    </citation>
    <scope>IDENTIFICATION</scope>
    <source>
        <tissue evidence="3">Whole organism</tissue>
    </source>
</reference>
<dbReference type="SMART" id="SM00708">
    <property type="entry name" value="PhBP"/>
    <property type="match status" value="1"/>
</dbReference>
<dbReference type="OrthoDB" id="6595846at2759"/>
<evidence type="ECO:0000256" key="1">
    <source>
        <dbReference type="SAM" id="SignalP"/>
    </source>
</evidence>
<protein>
    <submittedName>
        <fullName evidence="3">General odorant-binding protein 19d-like isoform X1</fullName>
    </submittedName>
</protein>
<proteinExistence type="predicted"/>
<dbReference type="AlphaFoldDB" id="A0A6J1S6J8"/>
<dbReference type="SUPFAM" id="SSF47565">
    <property type="entry name" value="Insect pheromone/odorant-binding proteins"/>
    <property type="match status" value="1"/>
</dbReference>
<dbReference type="InterPro" id="IPR006170">
    <property type="entry name" value="PBP/GOBP"/>
</dbReference>
<dbReference type="Pfam" id="PF01395">
    <property type="entry name" value="PBP_GOBP"/>
    <property type="match status" value="1"/>
</dbReference>
<evidence type="ECO:0000313" key="2">
    <source>
        <dbReference type="Proteomes" id="UP000504606"/>
    </source>
</evidence>
<feature type="chain" id="PRO_5026811911" evidence="1">
    <location>
        <begin position="18"/>
        <end position="154"/>
    </location>
</feature>
<dbReference type="GeneID" id="113205302"/>
<keyword evidence="2" id="KW-1185">Reference proteome</keyword>
<dbReference type="SMR" id="A0A6J1S6J8"/>
<keyword evidence="1" id="KW-0732">Signal</keyword>
<accession>A0A6J1S6J8</accession>
<evidence type="ECO:0000313" key="3">
    <source>
        <dbReference type="RefSeq" id="XP_026276657.1"/>
    </source>
</evidence>
<dbReference type="Gene3D" id="1.10.238.20">
    <property type="entry name" value="Pheromone/general odorant binding protein domain"/>
    <property type="match status" value="1"/>
</dbReference>
<gene>
    <name evidence="3" type="primary">LOC113205302</name>
</gene>
<dbReference type="RefSeq" id="XP_026276657.1">
    <property type="nucleotide sequence ID" value="XM_026420872.2"/>
</dbReference>
<feature type="signal peptide" evidence="1">
    <location>
        <begin position="1"/>
        <end position="17"/>
    </location>
</feature>
<dbReference type="KEGG" id="foc:113205302"/>